<accession>A0A0D2CCK0</accession>
<evidence type="ECO:0000313" key="2">
    <source>
        <dbReference type="EMBL" id="KIW62801.1"/>
    </source>
</evidence>
<dbReference type="Pfam" id="PF11312">
    <property type="entry name" value="Methyltransf_34"/>
    <property type="match status" value="1"/>
</dbReference>
<evidence type="ECO:0000313" key="3">
    <source>
        <dbReference type="Proteomes" id="UP000054266"/>
    </source>
</evidence>
<feature type="compositionally biased region" description="Polar residues" evidence="1">
    <location>
        <begin position="19"/>
        <end position="28"/>
    </location>
</feature>
<reference evidence="2 3" key="1">
    <citation type="submission" date="2015-01" db="EMBL/GenBank/DDBJ databases">
        <title>The Genome Sequence of Capronia semiimmersa CBS27337.</title>
        <authorList>
            <consortium name="The Broad Institute Genomics Platform"/>
            <person name="Cuomo C."/>
            <person name="de Hoog S."/>
            <person name="Gorbushina A."/>
            <person name="Stielow B."/>
            <person name="Teixiera M."/>
            <person name="Abouelleil A."/>
            <person name="Chapman S.B."/>
            <person name="Priest M."/>
            <person name="Young S.K."/>
            <person name="Wortman J."/>
            <person name="Nusbaum C."/>
            <person name="Birren B."/>
        </authorList>
    </citation>
    <scope>NUCLEOTIDE SEQUENCE [LARGE SCALE GENOMIC DNA]</scope>
    <source>
        <strain evidence="2 3">CBS 27337</strain>
    </source>
</reference>
<feature type="compositionally biased region" description="Basic and acidic residues" evidence="1">
    <location>
        <begin position="1"/>
        <end position="12"/>
    </location>
</feature>
<sequence>MAPTKQQKERSNRTHQAKPQHSGTSQRAALQRRPENDNAYLPVELQQMILDVFRRAFPFDHDQHDLRTAVQEVKGHLFQRDFSRAFAKPEYLYAYALRWSASRALGYTNIFLHGDLQQAWSQLRERSAPARIDVDASASSPNSSLSPGQPHSLTSACRLVCIGGGGGAEVAACAAAAQTILPPLVTMNVHVVDIADWSTCLQSLANAFCTPPELSAYASESAKMANKAFVSPGAFDVRFSRHDVLAINETDLAIMLQDVHLCTIMFTLNELFSASITRATAFLLALTESMSSGSWLLVVDSPGSYSEVKIGKGDDSKTKEYPMKWLLDHTLLEVARDDDNSKWKKVVSDDSRWFRLNQQLLKYPIELENMRYQIHLYQRV</sequence>
<dbReference type="STRING" id="5601.A0A0D2CCK0"/>
<dbReference type="Proteomes" id="UP000054266">
    <property type="component" value="Unassembled WGS sequence"/>
</dbReference>
<feature type="region of interest" description="Disordered" evidence="1">
    <location>
        <begin position="1"/>
        <end position="33"/>
    </location>
</feature>
<protein>
    <recommendedName>
        <fullName evidence="4">25S rRNA (Uridine(2843)-N(3))-methyltransferase</fullName>
    </recommendedName>
</protein>
<evidence type="ECO:0000256" key="1">
    <source>
        <dbReference type="SAM" id="MobiDB-lite"/>
    </source>
</evidence>
<proteinExistence type="predicted"/>
<evidence type="ECO:0008006" key="4">
    <source>
        <dbReference type="Google" id="ProtNLM"/>
    </source>
</evidence>
<dbReference type="InterPro" id="IPR021463">
    <property type="entry name" value="Methyltransf_34"/>
</dbReference>
<dbReference type="AlphaFoldDB" id="A0A0D2CCK0"/>
<organism evidence="2 3">
    <name type="scientific">Phialophora macrospora</name>
    <dbReference type="NCBI Taxonomy" id="1851006"/>
    <lineage>
        <taxon>Eukaryota</taxon>
        <taxon>Fungi</taxon>
        <taxon>Dikarya</taxon>
        <taxon>Ascomycota</taxon>
        <taxon>Pezizomycotina</taxon>
        <taxon>Eurotiomycetes</taxon>
        <taxon>Chaetothyriomycetidae</taxon>
        <taxon>Chaetothyriales</taxon>
        <taxon>Herpotrichiellaceae</taxon>
        <taxon>Phialophora</taxon>
    </lineage>
</organism>
<gene>
    <name evidence="2" type="ORF">PV04_10932</name>
</gene>
<name>A0A0D2CCK0_9EURO</name>
<dbReference type="HOGENOM" id="CLU_028833_1_0_1"/>
<dbReference type="EMBL" id="KN846963">
    <property type="protein sequence ID" value="KIW62801.1"/>
    <property type="molecule type" value="Genomic_DNA"/>
</dbReference>
<keyword evidence="3" id="KW-1185">Reference proteome</keyword>